<gene>
    <name evidence="15" type="ORF">FFLO_02530</name>
</gene>
<feature type="domain" description="Glycosyltransferase subfamily 4-like N-terminal" evidence="14">
    <location>
        <begin position="18"/>
        <end position="237"/>
    </location>
</feature>
<name>A0A8K0JML0_9TREE</name>
<evidence type="ECO:0000256" key="9">
    <source>
        <dbReference type="ARBA" id="ARBA00023136"/>
    </source>
</evidence>
<keyword evidence="6 12" id="KW-0812">Transmembrane</keyword>
<evidence type="ECO:0000313" key="15">
    <source>
        <dbReference type="EMBL" id="KAG7562058.1"/>
    </source>
</evidence>
<dbReference type="GO" id="GO:0102704">
    <property type="term" value="F:GDP-Man:Man(2)GlcNAc(2)-PP-Dol alpha-1,6-mannosyltransferase activity"/>
    <property type="evidence" value="ECO:0007669"/>
    <property type="project" value="UniProtKB-UniRule"/>
</dbReference>
<dbReference type="AlphaFoldDB" id="A0A8K0JML0"/>
<evidence type="ECO:0000256" key="7">
    <source>
        <dbReference type="ARBA" id="ARBA00022824"/>
    </source>
</evidence>
<feature type="transmembrane region" description="Helical" evidence="12">
    <location>
        <begin position="490"/>
        <end position="509"/>
    </location>
</feature>
<feature type="domain" description="Glycosyl transferase family 1" evidence="13">
    <location>
        <begin position="347"/>
        <end position="456"/>
    </location>
</feature>
<evidence type="ECO:0000256" key="4">
    <source>
        <dbReference type="ARBA" id="ARBA00022676"/>
    </source>
</evidence>
<sequence length="518" mass="57372">MADITPLRVGFVHPDLGIGGAEKLIVDAAVSLQDRGHEVVIFTSRHDPKRCFEETRNGTLKVHVLGDSIVPRTILNSLHIVCASLRQIHLSLLLLASIYLPFRIPFISPLSPMESFDIFIVDQLSVCVPILRWFGQTRVVFYCHFPDKLLAGGREVEVDNVGRSDMNPREAKKKESKKAPGLLKRLYRLPFDKMEEATTGESDIVLANSSFTARVYDRAFPTLKQKPRVVYPCIKVEQYVGLDPAETNNDKNVQMIRSDKATFVSLNRFEAKKNIELALEAFSLVKKDRPNGSMRLVVAGGYDKALKDNIDTYARLTKFCDDSGLRYVTIRPEDGDSTPTSTEVNKAEVVFLLNFTDGQRASLLTADSSIALLYTPENEHFGIVPVEAMACGLPVLGVNSGGPTETVVDTDAELSGEGATGLLRRPEADQWVRAMSTLFDLSPNDRARIARAGKERVRKNFSSEKLGEEMELACYEAVSRGRVGLEEQCLLLIGALGLAWIMAAIAVLFSQIPASYFQ</sequence>
<dbReference type="InterPro" id="IPR027054">
    <property type="entry name" value="ALG2"/>
</dbReference>
<keyword evidence="7 12" id="KW-0256">Endoplasmic reticulum</keyword>
<evidence type="ECO:0000256" key="10">
    <source>
        <dbReference type="ARBA" id="ARBA00045103"/>
    </source>
</evidence>
<keyword evidence="8 12" id="KW-1133">Transmembrane helix</keyword>
<dbReference type="GO" id="GO:0004378">
    <property type="term" value="F:GDP-Man:Man(1)GlcNAc(2)-PP-Dol alpha-1,3-mannosyltransferase activity"/>
    <property type="evidence" value="ECO:0007669"/>
    <property type="project" value="UniProtKB-UniRule"/>
</dbReference>
<dbReference type="Pfam" id="PF13439">
    <property type="entry name" value="Glyco_transf_4"/>
    <property type="match status" value="1"/>
</dbReference>
<organism evidence="15 16">
    <name type="scientific">Filobasidium floriforme</name>
    <dbReference type="NCBI Taxonomy" id="5210"/>
    <lineage>
        <taxon>Eukaryota</taxon>
        <taxon>Fungi</taxon>
        <taxon>Dikarya</taxon>
        <taxon>Basidiomycota</taxon>
        <taxon>Agaricomycotina</taxon>
        <taxon>Tremellomycetes</taxon>
        <taxon>Filobasidiales</taxon>
        <taxon>Filobasidiaceae</taxon>
        <taxon>Filobasidium</taxon>
    </lineage>
</organism>
<reference evidence="15" key="1">
    <citation type="submission" date="2020-04" db="EMBL/GenBank/DDBJ databases">
        <title>Analysis of mating type loci in Filobasidium floriforme.</title>
        <authorList>
            <person name="Nowrousian M."/>
        </authorList>
    </citation>
    <scope>NUCLEOTIDE SEQUENCE</scope>
    <source>
        <strain evidence="15">CBS 6242</strain>
    </source>
</reference>
<accession>A0A8K0JML0</accession>
<dbReference type="Gene3D" id="3.40.50.2000">
    <property type="entry name" value="Glycogen Phosphorylase B"/>
    <property type="match status" value="2"/>
</dbReference>
<evidence type="ECO:0000256" key="1">
    <source>
        <dbReference type="ARBA" id="ARBA00003142"/>
    </source>
</evidence>
<dbReference type="EMBL" id="JABELV010000040">
    <property type="protein sequence ID" value="KAG7562058.1"/>
    <property type="molecule type" value="Genomic_DNA"/>
</dbReference>
<dbReference type="UniPathway" id="UPA00378"/>
<dbReference type="GO" id="GO:0005789">
    <property type="term" value="C:endoplasmic reticulum membrane"/>
    <property type="evidence" value="ECO:0007669"/>
    <property type="project" value="UniProtKB-SubCell"/>
</dbReference>
<comment type="caution">
    <text evidence="15">The sequence shown here is derived from an EMBL/GenBank/DDBJ whole genome shotgun (WGS) entry which is preliminary data.</text>
</comment>
<keyword evidence="4 12" id="KW-0328">Glycosyltransferase</keyword>
<evidence type="ECO:0000256" key="3">
    <source>
        <dbReference type="ARBA" id="ARBA00004922"/>
    </source>
</evidence>
<comment type="catalytic activity">
    <reaction evidence="11 12">
        <text>an alpha-D-Man-(1-&gt;3)-beta-D-Man-(1-&gt;4)-beta-D-GlcNAc-(1-&gt;4)-alpha-D-GlcNAc-diphospho-di-trans,poly-cis-dolichol + GDP-alpha-D-mannose = an alpha-D-Man-(1-&gt;3)-[alpha-D-Man-(1-&gt;6)]-beta-D-Man-(1-&gt;4)-beta-D-GlcNAc-(1-&gt;4)-alpha-D-GlcNAc-diphospho-di-trans,poly-cis-dolichol + GDP + H(+)</text>
        <dbReference type="Rhea" id="RHEA:29519"/>
        <dbReference type="Rhea" id="RHEA-COMP:19513"/>
        <dbReference type="Rhea" id="RHEA-COMP:19515"/>
        <dbReference type="ChEBI" id="CHEBI:15378"/>
        <dbReference type="ChEBI" id="CHEBI:57527"/>
        <dbReference type="ChEBI" id="CHEBI:58189"/>
        <dbReference type="ChEBI" id="CHEBI:132510"/>
        <dbReference type="ChEBI" id="CHEBI:132511"/>
        <dbReference type="EC" id="2.4.1.257"/>
    </reaction>
    <physiologicalReaction direction="left-to-right" evidence="11 12">
        <dbReference type="Rhea" id="RHEA:29520"/>
    </physiologicalReaction>
</comment>
<dbReference type="Proteomes" id="UP000812966">
    <property type="component" value="Unassembled WGS sequence"/>
</dbReference>
<evidence type="ECO:0000256" key="5">
    <source>
        <dbReference type="ARBA" id="ARBA00022679"/>
    </source>
</evidence>
<comment type="subcellular location">
    <subcellularLocation>
        <location evidence="2 12">Endoplasmic reticulum membrane</location>
    </subcellularLocation>
</comment>
<evidence type="ECO:0000259" key="14">
    <source>
        <dbReference type="Pfam" id="PF13439"/>
    </source>
</evidence>
<feature type="domain" description="Glycosyl transferase family 1" evidence="13">
    <location>
        <begin position="249"/>
        <end position="311"/>
    </location>
</feature>
<dbReference type="SUPFAM" id="SSF53756">
    <property type="entry name" value="UDP-Glycosyltransferase/glycogen phosphorylase"/>
    <property type="match status" value="1"/>
</dbReference>
<comment type="catalytic activity">
    <reaction evidence="10 12">
        <text>a beta-D-Man-(1-&gt;4)-beta-D-GlcNAc-(1-&gt;4)-alpha-D-GlcNAc-diphospho-di-trans,poly-cis-dolichol + GDP-alpha-D-mannose = an alpha-D-Man-(1-&gt;3)-beta-D-Man-(1-&gt;4)-beta-D-GlcNAc-(1-&gt;4)-alpha-D-GlcNAc-diphospho-di-trans,poly-cis-dolichol + GDP + H(+)</text>
        <dbReference type="Rhea" id="RHEA:29515"/>
        <dbReference type="Rhea" id="RHEA-COMP:19511"/>
        <dbReference type="Rhea" id="RHEA-COMP:19513"/>
        <dbReference type="ChEBI" id="CHEBI:15378"/>
        <dbReference type="ChEBI" id="CHEBI:57527"/>
        <dbReference type="ChEBI" id="CHEBI:58189"/>
        <dbReference type="ChEBI" id="CHEBI:58472"/>
        <dbReference type="ChEBI" id="CHEBI:132510"/>
        <dbReference type="EC" id="2.4.1.132"/>
    </reaction>
    <physiologicalReaction direction="left-to-right" evidence="10 12">
        <dbReference type="Rhea" id="RHEA:29516"/>
    </physiologicalReaction>
</comment>
<proteinExistence type="inferred from homology"/>
<dbReference type="InterPro" id="IPR001296">
    <property type="entry name" value="Glyco_trans_1"/>
</dbReference>
<evidence type="ECO:0000256" key="6">
    <source>
        <dbReference type="ARBA" id="ARBA00022692"/>
    </source>
</evidence>
<evidence type="ECO:0000313" key="16">
    <source>
        <dbReference type="Proteomes" id="UP000812966"/>
    </source>
</evidence>
<keyword evidence="5 12" id="KW-0808">Transferase</keyword>
<dbReference type="PANTHER" id="PTHR45918">
    <property type="entry name" value="ALPHA-1,3/1,6-MANNOSYLTRANSFERASE ALG2"/>
    <property type="match status" value="1"/>
</dbReference>
<keyword evidence="9 12" id="KW-0472">Membrane</keyword>
<dbReference type="InterPro" id="IPR028098">
    <property type="entry name" value="Glyco_trans_4-like_N"/>
</dbReference>
<keyword evidence="16" id="KW-1185">Reference proteome</keyword>
<comment type="similarity">
    <text evidence="12">Belongs to the glycosyltransferase group 1 family.</text>
</comment>
<comment type="pathway">
    <text evidence="3 12">Protein modification; protein glycosylation.</text>
</comment>
<comment type="function">
    <text evidence="1 12">Mannosylates Man(2)GlcNAc(2)-dolichol diphosphate and Man(1)GlcNAc(2)-dolichol diphosphate to form Man(3)GlcNAc(2)-dolichol diphosphate.</text>
</comment>
<evidence type="ECO:0000259" key="13">
    <source>
        <dbReference type="Pfam" id="PF00534"/>
    </source>
</evidence>
<evidence type="ECO:0000256" key="12">
    <source>
        <dbReference type="RuleBase" id="RU367136"/>
    </source>
</evidence>
<dbReference type="EC" id="2.4.1.257" evidence="12"/>
<protein>
    <recommendedName>
        <fullName evidence="12">Alpha-1,3/1,6-mannosyltransferase ALG2</fullName>
        <ecNumber evidence="12">2.4.1.132</ecNumber>
        <ecNumber evidence="12">2.4.1.257</ecNumber>
    </recommendedName>
    <alternativeName>
        <fullName evidence="12">GDP-Man:Man(1)GlcNAc(2)-PP-Dol alpha-1,3-mannosyltransferase</fullName>
    </alternativeName>
</protein>
<evidence type="ECO:0000256" key="11">
    <source>
        <dbReference type="ARBA" id="ARBA00045104"/>
    </source>
</evidence>
<dbReference type="Pfam" id="PF00534">
    <property type="entry name" value="Glycos_transf_1"/>
    <property type="match status" value="2"/>
</dbReference>
<evidence type="ECO:0000256" key="8">
    <source>
        <dbReference type="ARBA" id="ARBA00022989"/>
    </source>
</evidence>
<evidence type="ECO:0000256" key="2">
    <source>
        <dbReference type="ARBA" id="ARBA00004586"/>
    </source>
</evidence>
<dbReference type="EC" id="2.4.1.132" evidence="12"/>
<dbReference type="PANTHER" id="PTHR45918:SF1">
    <property type="entry name" value="ALPHA-1,3_1,6-MANNOSYLTRANSFERASE ALG2"/>
    <property type="match status" value="1"/>
</dbReference>